<keyword evidence="8" id="KW-1185">Reference proteome</keyword>
<accession>A0AAD2FR46</accession>
<evidence type="ECO:0000256" key="6">
    <source>
        <dbReference type="RuleBase" id="RU363053"/>
    </source>
</evidence>
<name>A0AAD2FR46_9STRA</name>
<comment type="similarity">
    <text evidence="2 6">Belongs to the peroxisomal membrane protein PXMP2/4 family.</text>
</comment>
<protein>
    <submittedName>
        <fullName evidence="7">Uncharacterized protein</fullName>
    </submittedName>
</protein>
<keyword evidence="4 6" id="KW-1133">Transmembrane helix</keyword>
<evidence type="ECO:0000313" key="8">
    <source>
        <dbReference type="Proteomes" id="UP001295423"/>
    </source>
</evidence>
<feature type="transmembrane region" description="Helical" evidence="6">
    <location>
        <begin position="195"/>
        <end position="214"/>
    </location>
</feature>
<dbReference type="Proteomes" id="UP001295423">
    <property type="component" value="Unassembled WGS sequence"/>
</dbReference>
<dbReference type="AlphaFoldDB" id="A0AAD2FR46"/>
<feature type="transmembrane region" description="Helical" evidence="6">
    <location>
        <begin position="155"/>
        <end position="174"/>
    </location>
</feature>
<feature type="transmembrane region" description="Helical" evidence="6">
    <location>
        <begin position="220"/>
        <end position="238"/>
    </location>
</feature>
<evidence type="ECO:0000256" key="5">
    <source>
        <dbReference type="ARBA" id="ARBA00023136"/>
    </source>
</evidence>
<comment type="subcellular location">
    <subcellularLocation>
        <location evidence="1">Membrane</location>
        <topology evidence="1">Multi-pass membrane protein</topology>
    </subcellularLocation>
</comment>
<comment type="caution">
    <text evidence="7">The sequence shown here is derived from an EMBL/GenBank/DDBJ whole genome shotgun (WGS) entry which is preliminary data.</text>
</comment>
<evidence type="ECO:0000256" key="4">
    <source>
        <dbReference type="ARBA" id="ARBA00022989"/>
    </source>
</evidence>
<organism evidence="7 8">
    <name type="scientific">Cylindrotheca closterium</name>
    <dbReference type="NCBI Taxonomy" id="2856"/>
    <lineage>
        <taxon>Eukaryota</taxon>
        <taxon>Sar</taxon>
        <taxon>Stramenopiles</taxon>
        <taxon>Ochrophyta</taxon>
        <taxon>Bacillariophyta</taxon>
        <taxon>Bacillariophyceae</taxon>
        <taxon>Bacillariophycidae</taxon>
        <taxon>Bacillariales</taxon>
        <taxon>Bacillariaceae</taxon>
        <taxon>Cylindrotheca</taxon>
    </lineage>
</organism>
<dbReference type="GO" id="GO:0016020">
    <property type="term" value="C:membrane"/>
    <property type="evidence" value="ECO:0007669"/>
    <property type="project" value="UniProtKB-SubCell"/>
</dbReference>
<keyword evidence="5 6" id="KW-0472">Membrane</keyword>
<evidence type="ECO:0000313" key="7">
    <source>
        <dbReference type="EMBL" id="CAJ1950062.1"/>
    </source>
</evidence>
<dbReference type="GO" id="GO:0005737">
    <property type="term" value="C:cytoplasm"/>
    <property type="evidence" value="ECO:0007669"/>
    <property type="project" value="TreeGrafter"/>
</dbReference>
<evidence type="ECO:0000256" key="3">
    <source>
        <dbReference type="ARBA" id="ARBA00022692"/>
    </source>
</evidence>
<proteinExistence type="inferred from homology"/>
<evidence type="ECO:0000256" key="2">
    <source>
        <dbReference type="ARBA" id="ARBA00006824"/>
    </source>
</evidence>
<evidence type="ECO:0000256" key="1">
    <source>
        <dbReference type="ARBA" id="ARBA00004141"/>
    </source>
</evidence>
<keyword evidence="3 6" id="KW-0812">Transmembrane</keyword>
<dbReference type="EMBL" id="CAKOGP040001759">
    <property type="protein sequence ID" value="CAJ1950062.1"/>
    <property type="molecule type" value="Genomic_DNA"/>
</dbReference>
<dbReference type="Pfam" id="PF04117">
    <property type="entry name" value="Mpv17_PMP22"/>
    <property type="match status" value="1"/>
</dbReference>
<feature type="transmembrane region" description="Helical" evidence="6">
    <location>
        <begin position="115"/>
        <end position="135"/>
    </location>
</feature>
<reference evidence="7" key="1">
    <citation type="submission" date="2023-08" db="EMBL/GenBank/DDBJ databases">
        <authorList>
            <person name="Audoor S."/>
            <person name="Bilcke G."/>
        </authorList>
    </citation>
    <scope>NUCLEOTIDE SEQUENCE</scope>
</reference>
<gene>
    <name evidence="7" type="ORF">CYCCA115_LOCUS12403</name>
</gene>
<dbReference type="InterPro" id="IPR007248">
    <property type="entry name" value="Mpv17_PMP22"/>
</dbReference>
<dbReference type="PANTHER" id="PTHR11266">
    <property type="entry name" value="PEROXISOMAL MEMBRANE PROTEIN 2, PXMP2 MPV17"/>
    <property type="match status" value="1"/>
</dbReference>
<sequence length="288" mass="33126">MNSVKAQAFVRLQFKRLKRNFSTASFKLREVRQHENESAFAWYSRQLDERPIVTKAASAAVISSTGNILAQYIKFHTDQEEAKEDYETRMANANGETALAELREEEKKFIVQWGAVGRFAFLNAVFVAPVLHHWYSFINRSVPGTSIARVMQRTFWDEFVFSPIYIPAFLGGLWTLEGTSPDKIKTMLSNELGQIIVAEWILWVPTMLVTFRYAPVKFQVLVINCVGVVWQTFLSFMANNAHDKQEVVDDNNNNNKVAKKNRFKEVMGTIGGITETYLDEIFFQIEAW</sequence>